<evidence type="ECO:0008006" key="3">
    <source>
        <dbReference type="Google" id="ProtNLM"/>
    </source>
</evidence>
<protein>
    <recommendedName>
        <fullName evidence="3">Copper chaperone</fullName>
    </recommendedName>
</protein>
<dbReference type="Proteomes" id="UP001165297">
    <property type="component" value="Unassembled WGS sequence"/>
</dbReference>
<name>A0ABS8AF67_9BACT</name>
<dbReference type="RefSeq" id="WP_226187436.1">
    <property type="nucleotide sequence ID" value="NZ_JAJADQ010000008.1"/>
</dbReference>
<sequence>MTTSSAGPAANNSQLVHYRLQLPTMVEPEHLITIRGILQAQQLVVDRIEPGEAHVASATGSDPDWASIKGALRAAGHPVEHTTTVEA</sequence>
<accession>A0ABS8AF67</accession>
<organism evidence="1 2">
    <name type="scientific">Hymenobacter nitidus</name>
    <dbReference type="NCBI Taxonomy" id="2880929"/>
    <lineage>
        <taxon>Bacteria</taxon>
        <taxon>Pseudomonadati</taxon>
        <taxon>Bacteroidota</taxon>
        <taxon>Cytophagia</taxon>
        <taxon>Cytophagales</taxon>
        <taxon>Hymenobacteraceae</taxon>
        <taxon>Hymenobacter</taxon>
    </lineage>
</organism>
<evidence type="ECO:0000313" key="1">
    <source>
        <dbReference type="EMBL" id="MCB2379046.1"/>
    </source>
</evidence>
<proteinExistence type="predicted"/>
<dbReference type="EMBL" id="JAJADQ010000008">
    <property type="protein sequence ID" value="MCB2379046.1"/>
    <property type="molecule type" value="Genomic_DNA"/>
</dbReference>
<comment type="caution">
    <text evidence="1">The sequence shown here is derived from an EMBL/GenBank/DDBJ whole genome shotgun (WGS) entry which is preliminary data.</text>
</comment>
<gene>
    <name evidence="1" type="ORF">LGH70_15705</name>
</gene>
<reference evidence="1" key="1">
    <citation type="submission" date="2021-10" db="EMBL/GenBank/DDBJ databases">
        <authorList>
            <person name="Dean J.D."/>
            <person name="Kim M.K."/>
            <person name="Newey C.N."/>
            <person name="Stoker T.S."/>
            <person name="Thompson D.W."/>
            <person name="Grose J.H."/>
        </authorList>
    </citation>
    <scope>NUCLEOTIDE SEQUENCE</scope>
    <source>
        <strain evidence="1">BT635</strain>
    </source>
</reference>
<evidence type="ECO:0000313" key="2">
    <source>
        <dbReference type="Proteomes" id="UP001165297"/>
    </source>
</evidence>
<keyword evidence="2" id="KW-1185">Reference proteome</keyword>